<dbReference type="Proteomes" id="UP000322876">
    <property type="component" value="Unassembled WGS sequence"/>
</dbReference>
<feature type="domain" description="NYN" evidence="1">
    <location>
        <begin position="130"/>
        <end position="185"/>
    </location>
</feature>
<evidence type="ECO:0000313" key="2">
    <source>
        <dbReference type="EMBL" id="KAA0257303.1"/>
    </source>
</evidence>
<evidence type="ECO:0000313" key="3">
    <source>
        <dbReference type="Proteomes" id="UP000322876"/>
    </source>
</evidence>
<dbReference type="Pfam" id="PF01936">
    <property type="entry name" value="NYN"/>
    <property type="match status" value="1"/>
</dbReference>
<protein>
    <submittedName>
        <fullName evidence="2">NYN domain-containing protein</fullName>
    </submittedName>
</protein>
<dbReference type="AlphaFoldDB" id="A0A5A8F5X2"/>
<gene>
    <name evidence="2" type="ORF">FHQ18_09645</name>
</gene>
<comment type="caution">
    <text evidence="2">The sequence shown here is derived from an EMBL/GenBank/DDBJ whole genome shotgun (WGS) entry which is preliminary data.</text>
</comment>
<dbReference type="GO" id="GO:0004540">
    <property type="term" value="F:RNA nuclease activity"/>
    <property type="evidence" value="ECO:0007669"/>
    <property type="project" value="InterPro"/>
</dbReference>
<keyword evidence="3" id="KW-1185">Reference proteome</keyword>
<reference evidence="2 3" key="1">
    <citation type="submission" date="2019-06" db="EMBL/GenBank/DDBJ databases">
        <title>Genomic insights into carbon and energy metabolism of Deferribacter autotrophicus revealed new metabolic traits in the phylum Deferribacteres.</title>
        <authorList>
            <person name="Slobodkin A.I."/>
            <person name="Slobodkina G.B."/>
            <person name="Allioux M."/>
            <person name="Alain K."/>
            <person name="Jebbar M."/>
            <person name="Shadrin V."/>
            <person name="Kublanov I.V."/>
            <person name="Toshchakov S.V."/>
            <person name="Bonch-Osmolovskaya E.A."/>
        </authorList>
    </citation>
    <scope>NUCLEOTIDE SEQUENCE [LARGE SCALE GENOMIC DNA]</scope>
    <source>
        <strain evidence="2 3">SL50</strain>
    </source>
</reference>
<dbReference type="RefSeq" id="WP_149266976.1">
    <property type="nucleotide sequence ID" value="NZ_VFJB01000008.1"/>
</dbReference>
<sequence length="216" mass="25469">MFIRKVAFVIDGWFMYKRIQSLKLFYYNGENIRNYCKKLLRMNDYLYRIYYYDTLPLNKKGEHPLTKKSIDFSKTEQAKKQTELLESIKKTPLFALRLGTTYWENNAWTIRYDRLKELLKGKITVNELEERDIKPLIKQKSVDLKIGLDIASLANKRIVDVIIVITGDSDIVPALKHARKEGIQIGLDTLGNKVRPELEEHIDFKVTAIHRYNNKQ</sequence>
<evidence type="ECO:0000259" key="1">
    <source>
        <dbReference type="Pfam" id="PF01936"/>
    </source>
</evidence>
<proteinExistence type="predicted"/>
<accession>A0A5A8F5X2</accession>
<organism evidence="2 3">
    <name type="scientific">Deferribacter autotrophicus</name>
    <dbReference type="NCBI Taxonomy" id="500465"/>
    <lineage>
        <taxon>Bacteria</taxon>
        <taxon>Pseudomonadati</taxon>
        <taxon>Deferribacterota</taxon>
        <taxon>Deferribacteres</taxon>
        <taxon>Deferribacterales</taxon>
        <taxon>Deferribacteraceae</taxon>
        <taxon>Deferribacter</taxon>
    </lineage>
</organism>
<dbReference type="Gene3D" id="3.40.50.1010">
    <property type="entry name" value="5'-nuclease"/>
    <property type="match status" value="1"/>
</dbReference>
<dbReference type="CDD" id="cd18722">
    <property type="entry name" value="PIN_NicB-like"/>
    <property type="match status" value="1"/>
</dbReference>
<dbReference type="InterPro" id="IPR021139">
    <property type="entry name" value="NYN"/>
</dbReference>
<name>A0A5A8F5X2_9BACT</name>
<dbReference type="EMBL" id="VFJB01000008">
    <property type="protein sequence ID" value="KAA0257303.1"/>
    <property type="molecule type" value="Genomic_DNA"/>
</dbReference>
<dbReference type="OrthoDB" id="9800236at2"/>